<keyword evidence="4" id="KW-0274">FAD</keyword>
<dbReference type="InterPro" id="IPR036188">
    <property type="entry name" value="FAD/NAD-bd_sf"/>
</dbReference>
<keyword evidence="3" id="KW-0285">Flavoprotein</keyword>
<dbReference type="AlphaFoldDB" id="A0A4P6UWY7"/>
<evidence type="ECO:0000259" key="6">
    <source>
        <dbReference type="Pfam" id="PF07992"/>
    </source>
</evidence>
<dbReference type="GO" id="GO:0019646">
    <property type="term" value="P:aerobic electron transport chain"/>
    <property type="evidence" value="ECO:0007669"/>
    <property type="project" value="TreeGrafter"/>
</dbReference>
<evidence type="ECO:0000256" key="2">
    <source>
        <dbReference type="ARBA" id="ARBA00005272"/>
    </source>
</evidence>
<evidence type="ECO:0000256" key="1">
    <source>
        <dbReference type="ARBA" id="ARBA00001974"/>
    </source>
</evidence>
<dbReference type="Gene3D" id="3.50.50.100">
    <property type="match status" value="1"/>
</dbReference>
<accession>A0A4P6UWY7</accession>
<evidence type="ECO:0000256" key="4">
    <source>
        <dbReference type="ARBA" id="ARBA00022827"/>
    </source>
</evidence>
<dbReference type="PANTHER" id="PTHR42913:SF3">
    <property type="entry name" value="64 KDA MITOCHONDRIAL NADH DEHYDROGENASE (EUROFUNG)"/>
    <property type="match status" value="1"/>
</dbReference>
<evidence type="ECO:0000313" key="8">
    <source>
        <dbReference type="Proteomes" id="UP000291151"/>
    </source>
</evidence>
<comment type="similarity">
    <text evidence="2">Belongs to the NADH dehydrogenase family.</text>
</comment>
<dbReference type="RefSeq" id="WP_208650306.1">
    <property type="nucleotide sequence ID" value="NZ_CP036528.1"/>
</dbReference>
<dbReference type="PANTHER" id="PTHR42913">
    <property type="entry name" value="APOPTOSIS-INDUCING FACTOR 1"/>
    <property type="match status" value="1"/>
</dbReference>
<evidence type="ECO:0000256" key="5">
    <source>
        <dbReference type="ARBA" id="ARBA00023002"/>
    </source>
</evidence>
<dbReference type="KEGG" id="uth:DKZ56_12635"/>
<reference evidence="7 8" key="1">
    <citation type="submission" date="2019-02" db="EMBL/GenBank/DDBJ databases">
        <title>Ureibacillus thermophilus.</title>
        <authorList>
            <person name="Sunny J.S."/>
            <person name="Natarajan A."/>
            <person name="Saleena L.M."/>
        </authorList>
    </citation>
    <scope>NUCLEOTIDE SEQUENCE [LARGE SCALE GENOMIC DNA]</scope>
    <source>
        <strain evidence="7 8">LM102</strain>
    </source>
</reference>
<dbReference type="EMBL" id="CP036528">
    <property type="protein sequence ID" value="QBK26618.1"/>
    <property type="molecule type" value="Genomic_DNA"/>
</dbReference>
<evidence type="ECO:0000313" key="7">
    <source>
        <dbReference type="EMBL" id="QBK26618.1"/>
    </source>
</evidence>
<sequence>MKRLVLLGGGYGNMRMLLRLLPNQFPEDTIITLVDRNPFHSLKTEFYALAAGTTTDKKVRVNFPEHERLEKVYGEVTKIDRKEKKIYFNDGREISYDDLVIGLGCEDDYHGVPGAEEHTLSIQTIANSRKTFETLCGLPPGSTVAIVGAGLSGIEIASELRESRADLQIKLFDRSKRILRAFPEKLSKYVKEWFESNNVEIISESNITKVEPGKLYNHDEVIEVDAIVWTAGVRPVKIVREMDAEKDKKGRPLVNQYFQLVDDEHVFVIGDCASSDLPASAQLAEEQADRVAQVLKLRWKGQPLPEKMPEIKLKGFMGSLGKKQGFVYIADKTVTGRIARLMKSGLLWMYKRQNEN</sequence>
<dbReference type="Proteomes" id="UP000291151">
    <property type="component" value="Chromosome"/>
</dbReference>
<dbReference type="GO" id="GO:0003955">
    <property type="term" value="F:NAD(P)H dehydrogenase (quinone) activity"/>
    <property type="evidence" value="ECO:0007669"/>
    <property type="project" value="TreeGrafter"/>
</dbReference>
<dbReference type="InterPro" id="IPR051169">
    <property type="entry name" value="NADH-Q_oxidoreductase"/>
</dbReference>
<organism evidence="7 8">
    <name type="scientific">Ureibacillus thermophilus</name>
    <dbReference type="NCBI Taxonomy" id="367743"/>
    <lineage>
        <taxon>Bacteria</taxon>
        <taxon>Bacillati</taxon>
        <taxon>Bacillota</taxon>
        <taxon>Bacilli</taxon>
        <taxon>Bacillales</taxon>
        <taxon>Caryophanaceae</taxon>
        <taxon>Ureibacillus</taxon>
    </lineage>
</organism>
<comment type="cofactor">
    <cofactor evidence="1">
        <name>FAD</name>
        <dbReference type="ChEBI" id="CHEBI:57692"/>
    </cofactor>
</comment>
<dbReference type="SUPFAM" id="SSF51905">
    <property type="entry name" value="FAD/NAD(P)-binding domain"/>
    <property type="match status" value="2"/>
</dbReference>
<gene>
    <name evidence="7" type="ORF">DKZ56_12635</name>
</gene>
<proteinExistence type="inferred from homology"/>
<name>A0A4P6UWY7_9BACL</name>
<dbReference type="InterPro" id="IPR023753">
    <property type="entry name" value="FAD/NAD-binding_dom"/>
</dbReference>
<evidence type="ECO:0000256" key="3">
    <source>
        <dbReference type="ARBA" id="ARBA00022630"/>
    </source>
</evidence>
<feature type="domain" description="FAD/NAD(P)-binding" evidence="6">
    <location>
        <begin position="3"/>
        <end position="288"/>
    </location>
</feature>
<dbReference type="Pfam" id="PF07992">
    <property type="entry name" value="Pyr_redox_2"/>
    <property type="match status" value="1"/>
</dbReference>
<keyword evidence="8" id="KW-1185">Reference proteome</keyword>
<keyword evidence="5" id="KW-0560">Oxidoreductase</keyword>
<protein>
    <submittedName>
        <fullName evidence="7">NAD(P)/FAD-dependent oxidoreductase</fullName>
    </submittedName>
</protein>